<dbReference type="Pfam" id="PF01370">
    <property type="entry name" value="Epimerase"/>
    <property type="match status" value="2"/>
</dbReference>
<sequence>MIAHNVKNFVLSSSATVYGEPQFLPLTEKHPIGNCQNSYGNTKLCCELILKTSTSEGKRRIQWTAQNQLDDLDIADFADLALLSHTHEQMQIRTGSVAAVSASVGLSIHKGKTKVLKFKVENSNPFTLDGETLEDVESSTYLRSIIDEQGGSDADVKARIGKARTAFLQLKNIWNSKQVSTNMKDLYTSDPTWNIISLRYFNPVGAHASGLIGEDPRGIPNNLMPYVTQVASGLLPYVNVYGNDYPTVDGTGVRDYIHVVDLAEAHTKSLDKIKQNCGFKVYNLGTGQGCSVLQMIQAMETASGKTIPYTICSRRPGDCATKMCEDLWNWQVKNPQGYLTSTHSNN</sequence>
<dbReference type="PANTHER" id="PTHR43725">
    <property type="entry name" value="UDP-GLUCOSE 4-EPIMERASE"/>
    <property type="match status" value="1"/>
</dbReference>
<proteinExistence type="predicted"/>
<accession>A0A183K7Y9</accession>
<dbReference type="Proteomes" id="UP000279833">
    <property type="component" value="Unassembled WGS sequence"/>
</dbReference>
<organism evidence="11">
    <name type="scientific">Schistosoma curassoni</name>
    <dbReference type="NCBI Taxonomy" id="6186"/>
    <lineage>
        <taxon>Eukaryota</taxon>
        <taxon>Metazoa</taxon>
        <taxon>Spiralia</taxon>
        <taxon>Lophotrochozoa</taxon>
        <taxon>Platyhelminthes</taxon>
        <taxon>Trematoda</taxon>
        <taxon>Digenea</taxon>
        <taxon>Strigeidida</taxon>
        <taxon>Schistosomatoidea</taxon>
        <taxon>Schistosomatidae</taxon>
        <taxon>Schistosoma</taxon>
    </lineage>
</organism>
<evidence type="ECO:0000256" key="2">
    <source>
        <dbReference type="ARBA" id="ARBA00001911"/>
    </source>
</evidence>
<comment type="cofactor">
    <cofactor evidence="2">
        <name>NAD(+)</name>
        <dbReference type="ChEBI" id="CHEBI:57540"/>
    </cofactor>
</comment>
<evidence type="ECO:0000256" key="5">
    <source>
        <dbReference type="ARBA" id="ARBA00023027"/>
    </source>
</evidence>
<comment type="catalytic activity">
    <reaction evidence="1">
        <text>UDP-alpha-D-glucose = UDP-alpha-D-galactose</text>
        <dbReference type="Rhea" id="RHEA:22168"/>
        <dbReference type="ChEBI" id="CHEBI:58885"/>
        <dbReference type="ChEBI" id="CHEBI:66914"/>
        <dbReference type="EC" id="5.1.3.2"/>
    </reaction>
</comment>
<reference evidence="11" key="1">
    <citation type="submission" date="2016-06" db="UniProtKB">
        <authorList>
            <consortium name="WormBaseParasite"/>
        </authorList>
    </citation>
    <scope>IDENTIFICATION</scope>
</reference>
<dbReference type="InterPro" id="IPR001509">
    <property type="entry name" value="Epimerase_deHydtase"/>
</dbReference>
<dbReference type="Gene3D" id="3.40.50.720">
    <property type="entry name" value="NAD(P)-binding Rossmann-like Domain"/>
    <property type="match status" value="1"/>
</dbReference>
<name>A0A183K7Y9_9TREM</name>
<dbReference type="GO" id="GO:0003978">
    <property type="term" value="F:UDP-glucose 4-epimerase activity"/>
    <property type="evidence" value="ECO:0007669"/>
    <property type="project" value="UniProtKB-EC"/>
</dbReference>
<comment type="pathway">
    <text evidence="3">Carbohydrate metabolism; galactose metabolism.</text>
</comment>
<evidence type="ECO:0000256" key="4">
    <source>
        <dbReference type="ARBA" id="ARBA00013189"/>
    </source>
</evidence>
<gene>
    <name evidence="9" type="ORF">SCUD_LOCUS11118</name>
</gene>
<dbReference type="PANTHER" id="PTHR43725:SF47">
    <property type="entry name" value="UDP-GLUCOSE 4-EPIMERASE"/>
    <property type="match status" value="1"/>
</dbReference>
<dbReference type="EC" id="5.1.3.2" evidence="4"/>
<dbReference type="InterPro" id="IPR036291">
    <property type="entry name" value="NAD(P)-bd_dom_sf"/>
</dbReference>
<evidence type="ECO:0000313" key="10">
    <source>
        <dbReference type="Proteomes" id="UP000279833"/>
    </source>
</evidence>
<dbReference type="GO" id="GO:0005829">
    <property type="term" value="C:cytosol"/>
    <property type="evidence" value="ECO:0007669"/>
    <property type="project" value="TreeGrafter"/>
</dbReference>
<feature type="domain" description="NAD-dependent epimerase/dehydratase" evidence="8">
    <location>
        <begin position="3"/>
        <end position="58"/>
    </location>
</feature>
<evidence type="ECO:0000256" key="6">
    <source>
        <dbReference type="ARBA" id="ARBA00023144"/>
    </source>
</evidence>
<feature type="domain" description="NAD-dependent epimerase/dehydratase" evidence="8">
    <location>
        <begin position="176"/>
        <end position="285"/>
    </location>
</feature>
<keyword evidence="6" id="KW-0299">Galactose metabolism</keyword>
<reference evidence="9 10" key="2">
    <citation type="submission" date="2018-11" db="EMBL/GenBank/DDBJ databases">
        <authorList>
            <consortium name="Pathogen Informatics"/>
        </authorList>
    </citation>
    <scope>NUCLEOTIDE SEQUENCE [LARGE SCALE GENOMIC DNA]</scope>
    <source>
        <strain evidence="9">Dakar</strain>
        <strain evidence="10">Dakar, Senegal</strain>
    </source>
</reference>
<evidence type="ECO:0000313" key="9">
    <source>
        <dbReference type="EMBL" id="VDP43123.1"/>
    </source>
</evidence>
<dbReference type="GO" id="GO:0033499">
    <property type="term" value="P:galactose catabolic process via UDP-galactose, Leloir pathway"/>
    <property type="evidence" value="ECO:0007669"/>
    <property type="project" value="TreeGrafter"/>
</dbReference>
<dbReference type="AlphaFoldDB" id="A0A183K7Y9"/>
<evidence type="ECO:0000256" key="3">
    <source>
        <dbReference type="ARBA" id="ARBA00004947"/>
    </source>
</evidence>
<keyword evidence="5" id="KW-0520">NAD</keyword>
<dbReference type="WBParaSite" id="SCUD_0001111801-mRNA-1">
    <property type="protein sequence ID" value="SCUD_0001111801-mRNA-1"/>
    <property type="gene ID" value="SCUD_0001111801"/>
</dbReference>
<keyword evidence="7" id="KW-0413">Isomerase</keyword>
<dbReference type="EMBL" id="UZAK01034203">
    <property type="protein sequence ID" value="VDP43123.1"/>
    <property type="molecule type" value="Genomic_DNA"/>
</dbReference>
<dbReference type="Gene3D" id="3.90.25.10">
    <property type="entry name" value="UDP-galactose 4-epimerase, domain 1"/>
    <property type="match status" value="2"/>
</dbReference>
<evidence type="ECO:0000259" key="8">
    <source>
        <dbReference type="Pfam" id="PF01370"/>
    </source>
</evidence>
<keyword evidence="10" id="KW-1185">Reference proteome</keyword>
<keyword evidence="6" id="KW-0119">Carbohydrate metabolism</keyword>
<evidence type="ECO:0000313" key="11">
    <source>
        <dbReference type="WBParaSite" id="SCUD_0001111801-mRNA-1"/>
    </source>
</evidence>
<protein>
    <recommendedName>
        <fullName evidence="4">UDP-glucose 4-epimerase</fullName>
        <ecNumber evidence="4">5.1.3.2</ecNumber>
    </recommendedName>
</protein>
<dbReference type="STRING" id="6186.A0A183K7Y9"/>
<dbReference type="SUPFAM" id="SSF51735">
    <property type="entry name" value="NAD(P)-binding Rossmann-fold domains"/>
    <property type="match status" value="2"/>
</dbReference>
<evidence type="ECO:0000256" key="7">
    <source>
        <dbReference type="ARBA" id="ARBA00023235"/>
    </source>
</evidence>
<evidence type="ECO:0000256" key="1">
    <source>
        <dbReference type="ARBA" id="ARBA00000083"/>
    </source>
</evidence>